<dbReference type="AlphaFoldDB" id="A0A936ZL75"/>
<dbReference type="Pfam" id="PF00356">
    <property type="entry name" value="LacI"/>
    <property type="match status" value="1"/>
</dbReference>
<dbReference type="InterPro" id="IPR000843">
    <property type="entry name" value="HTH_LacI"/>
</dbReference>
<evidence type="ECO:0000313" key="6">
    <source>
        <dbReference type="Proteomes" id="UP000605848"/>
    </source>
</evidence>
<dbReference type="Gene3D" id="3.40.50.2300">
    <property type="match status" value="2"/>
</dbReference>
<dbReference type="GO" id="GO:0000976">
    <property type="term" value="F:transcription cis-regulatory region binding"/>
    <property type="evidence" value="ECO:0007669"/>
    <property type="project" value="TreeGrafter"/>
</dbReference>
<dbReference type="PANTHER" id="PTHR30146">
    <property type="entry name" value="LACI-RELATED TRANSCRIPTIONAL REPRESSOR"/>
    <property type="match status" value="1"/>
</dbReference>
<dbReference type="Gene3D" id="1.10.260.40">
    <property type="entry name" value="lambda repressor-like DNA-binding domains"/>
    <property type="match status" value="1"/>
</dbReference>
<dbReference type="CDD" id="cd20010">
    <property type="entry name" value="PBP1_AglR-like"/>
    <property type="match status" value="1"/>
</dbReference>
<dbReference type="GO" id="GO:0003700">
    <property type="term" value="F:DNA-binding transcription factor activity"/>
    <property type="evidence" value="ECO:0007669"/>
    <property type="project" value="TreeGrafter"/>
</dbReference>
<keyword evidence="1" id="KW-0805">Transcription regulation</keyword>
<dbReference type="InterPro" id="IPR010982">
    <property type="entry name" value="Lambda_DNA-bd_dom_sf"/>
</dbReference>
<dbReference type="SMART" id="SM00354">
    <property type="entry name" value="HTH_LACI"/>
    <property type="match status" value="1"/>
</dbReference>
<keyword evidence="2" id="KW-0238">DNA-binding</keyword>
<evidence type="ECO:0000259" key="4">
    <source>
        <dbReference type="PROSITE" id="PS50932"/>
    </source>
</evidence>
<proteinExistence type="predicted"/>
<name>A0A936ZL75_9HYPH</name>
<dbReference type="InterPro" id="IPR046335">
    <property type="entry name" value="LacI/GalR-like_sensor"/>
</dbReference>
<evidence type="ECO:0000256" key="1">
    <source>
        <dbReference type="ARBA" id="ARBA00023015"/>
    </source>
</evidence>
<comment type="caution">
    <text evidence="5">The sequence shown here is derived from an EMBL/GenBank/DDBJ whole genome shotgun (WGS) entry which is preliminary data.</text>
</comment>
<dbReference type="Proteomes" id="UP000605848">
    <property type="component" value="Unassembled WGS sequence"/>
</dbReference>
<feature type="domain" description="HTH lacI-type" evidence="4">
    <location>
        <begin position="2"/>
        <end position="56"/>
    </location>
</feature>
<organism evidence="5 6">
    <name type="scientific">Microvirga aerilata</name>
    <dbReference type="NCBI Taxonomy" id="670292"/>
    <lineage>
        <taxon>Bacteria</taxon>
        <taxon>Pseudomonadati</taxon>
        <taxon>Pseudomonadota</taxon>
        <taxon>Alphaproteobacteria</taxon>
        <taxon>Hyphomicrobiales</taxon>
        <taxon>Methylobacteriaceae</taxon>
        <taxon>Microvirga</taxon>
    </lineage>
</organism>
<keyword evidence="3" id="KW-0804">Transcription</keyword>
<dbReference type="SUPFAM" id="SSF47413">
    <property type="entry name" value="lambda repressor-like DNA-binding domains"/>
    <property type="match status" value="1"/>
</dbReference>
<evidence type="ECO:0000256" key="2">
    <source>
        <dbReference type="ARBA" id="ARBA00023125"/>
    </source>
</evidence>
<dbReference type="CDD" id="cd01392">
    <property type="entry name" value="HTH_LacI"/>
    <property type="match status" value="1"/>
</dbReference>
<sequence length="335" mass="36440">MSNLKHLAQALGLSITTVSRALDGYSDVAPATRERVRAAARVINYRPNSAARSLRRRKAETVAVTLPLEPGRFGPPLFLNMLAACSQRLAEEGLDLMLLPTTGHSSEMETYRRLIDGRRADAVIVVRTRLEDERVAFLKERNIPFITHGRTACPEEHAFIDGDGEAGFHEAARLLLSLGHQRIAHLAAPQGLTFAHLRRKGWRTALEEAGCLEPLEYTAQPNEAGGYEAARRLLQQSAPPTALLCATDSMAIGALSALKEKSLVAGRDIAVIGHDNLPAAAFTDPPLSTMEIAAPDVGWQLAEMLIALLGGRDSRKLQTILPVRQVPRATHKPVN</sequence>
<reference evidence="5" key="1">
    <citation type="submission" date="2021-01" db="EMBL/GenBank/DDBJ databases">
        <title>Microvirga sp.</title>
        <authorList>
            <person name="Kim M.K."/>
        </authorList>
    </citation>
    <scope>NUCLEOTIDE SEQUENCE</scope>
    <source>
        <strain evidence="5">5420S-16</strain>
    </source>
</reference>
<dbReference type="EMBL" id="JAEQMY010000047">
    <property type="protein sequence ID" value="MBL0406674.1"/>
    <property type="molecule type" value="Genomic_DNA"/>
</dbReference>
<dbReference type="PROSITE" id="PS50932">
    <property type="entry name" value="HTH_LACI_2"/>
    <property type="match status" value="1"/>
</dbReference>
<dbReference type="PANTHER" id="PTHR30146:SF155">
    <property type="entry name" value="ALANINE RACEMASE"/>
    <property type="match status" value="1"/>
</dbReference>
<dbReference type="SUPFAM" id="SSF53822">
    <property type="entry name" value="Periplasmic binding protein-like I"/>
    <property type="match status" value="1"/>
</dbReference>
<gene>
    <name evidence="5" type="ORF">JKG68_22235</name>
</gene>
<dbReference type="Pfam" id="PF13377">
    <property type="entry name" value="Peripla_BP_3"/>
    <property type="match status" value="1"/>
</dbReference>
<dbReference type="RefSeq" id="WP_202063540.1">
    <property type="nucleotide sequence ID" value="NZ_JAEQMY010000047.1"/>
</dbReference>
<keyword evidence="6" id="KW-1185">Reference proteome</keyword>
<evidence type="ECO:0000256" key="3">
    <source>
        <dbReference type="ARBA" id="ARBA00023163"/>
    </source>
</evidence>
<accession>A0A936ZL75</accession>
<protein>
    <submittedName>
        <fullName evidence="5">Substrate-binding domain-containing protein</fullName>
    </submittedName>
</protein>
<dbReference type="InterPro" id="IPR028082">
    <property type="entry name" value="Peripla_BP_I"/>
</dbReference>
<evidence type="ECO:0000313" key="5">
    <source>
        <dbReference type="EMBL" id="MBL0406674.1"/>
    </source>
</evidence>